<evidence type="ECO:0000259" key="1">
    <source>
        <dbReference type="Pfam" id="PF11817"/>
    </source>
</evidence>
<organism evidence="2 3">
    <name type="scientific">Ancylostoma ceylanicum</name>
    <dbReference type="NCBI Taxonomy" id="53326"/>
    <lineage>
        <taxon>Eukaryota</taxon>
        <taxon>Metazoa</taxon>
        <taxon>Ecdysozoa</taxon>
        <taxon>Nematoda</taxon>
        <taxon>Chromadorea</taxon>
        <taxon>Rhabditida</taxon>
        <taxon>Rhabditina</taxon>
        <taxon>Rhabditomorpha</taxon>
        <taxon>Strongyloidea</taxon>
        <taxon>Ancylostomatidae</taxon>
        <taxon>Ancylostomatinae</taxon>
        <taxon>Ancylostoma</taxon>
    </lineage>
</organism>
<dbReference type="InterPro" id="IPR021773">
    <property type="entry name" value="TPC11"/>
</dbReference>
<dbReference type="PANTHER" id="PTHR14374">
    <property type="entry name" value="FOIE GRAS"/>
    <property type="match status" value="1"/>
</dbReference>
<dbReference type="EMBL" id="KE124995">
    <property type="protein sequence ID" value="EPB73307.1"/>
    <property type="molecule type" value="Genomic_DNA"/>
</dbReference>
<evidence type="ECO:0000313" key="3">
    <source>
        <dbReference type="Proteomes" id="UP000054495"/>
    </source>
</evidence>
<name>A0A0D6M0A1_9BILA</name>
<feature type="domain" description="Trafficking protein particle complex subunit 11" evidence="1">
    <location>
        <begin position="225"/>
        <end position="413"/>
    </location>
</feature>
<protein>
    <recommendedName>
        <fullName evidence="1">Trafficking protein particle complex subunit 11 domain-containing protein</fullName>
    </recommendedName>
</protein>
<gene>
    <name evidence="2" type="ORF">ANCCEY_07605</name>
</gene>
<dbReference type="Proteomes" id="UP000054495">
    <property type="component" value="Unassembled WGS sequence"/>
</dbReference>
<reference evidence="2 3" key="1">
    <citation type="submission" date="2013-05" db="EMBL/GenBank/DDBJ databases">
        <title>Draft genome of the parasitic nematode Anyclostoma ceylanicum.</title>
        <authorList>
            <person name="Mitreva M."/>
        </authorList>
    </citation>
    <scope>NUCLEOTIDE SEQUENCE [LARGE SCALE GENOMIC DNA]</scope>
</reference>
<accession>A0A0D6M0A1</accession>
<dbReference type="Pfam" id="PF11817">
    <property type="entry name" value="Foie-gras_1"/>
    <property type="match status" value="1"/>
</dbReference>
<keyword evidence="3" id="KW-1185">Reference proteome</keyword>
<evidence type="ECO:0000313" key="2">
    <source>
        <dbReference type="EMBL" id="EPB73307.1"/>
    </source>
</evidence>
<dbReference type="AlphaFoldDB" id="A0A0D6M0A1"/>
<dbReference type="PANTHER" id="PTHR14374:SF0">
    <property type="entry name" value="TRAFFICKING PROTEIN PARTICLE COMPLEX SUBUNIT 11"/>
    <property type="match status" value="1"/>
</dbReference>
<sequence>MDPVEAGDWLVGRPQQLVFLTGLDPNNKESHSALVSTFGVRTPDRPPLNLRLVTGELDLPQKSEKKGGKGPIHRILRRDWPLKYIERVPALIVLFLDLDWDHSSWLEKKTEAESKCASLRASAGQASRIAVVLLQQRSVPTSGDDPLATERAHELCQICHLTPRQLFVVPMLGDLTGYVSKLESAFHELAQGFYQQKLKGYVSKLESAFHELAQGFYQQKLKCWHFAQLFEQAVVNGLTALATLNPGTQLDLAASLYSAVNKSILALKKSNPVTKPYPVPDPMAAIQNTVFFGQRPWRIGYDGLAPANVEEDAVTAILHRLVVNYEGVISLLNAAMAQFKKYGCFRMYRKGIIEKAEVYYQSGDLTRALQLWVAVAREGIPPAVRKDILQKAISAAYCMASIKDYLWCCVQLMPSQPLAEEGFRAVLHSRVPPPPFAASEVTTAQMSQYQNSWATVLAERQYFNIQASRLDMFVTVQKLWLCKSDSLQASFLETNPVQLDAKVPVRVCLTSRAVHPVSLSAVVVGCDVERRRRVPPLSENAPLLQASRNGVVLEPNASTSVVMMLDLSTAQLQKGQTLWISRVCLELGDRHSKMFGQLEFNLDFSPISSPIRVKPELGSSALRIAASDGGLIADPSSTQVTCLVAEIASATLKLKNTCGHKIEAVRLDFKRNEQVSTEAVAVLFVDENDELRSEMTVVGPQNVDVGETISIPVRFSAQLVGNIELELETSYQLDGEVRRRTGRVHLSITAREPLIVKSGVLSMNGLPLASILNHNDHVIKADITANANIVITHVEWLLVRFFTGVYAQMESLAETLSNVEERASKGIYTPQKKAGYV</sequence>
<proteinExistence type="predicted"/>
<dbReference type="GO" id="GO:0005737">
    <property type="term" value="C:cytoplasm"/>
    <property type="evidence" value="ECO:0007669"/>
    <property type="project" value="TreeGrafter"/>
</dbReference>